<dbReference type="Proteomes" id="UP001201812">
    <property type="component" value="Unassembled WGS sequence"/>
</dbReference>
<keyword evidence="1" id="KW-1133">Transmembrane helix</keyword>
<organism evidence="2 3">
    <name type="scientific">Ditylenchus destructor</name>
    <dbReference type="NCBI Taxonomy" id="166010"/>
    <lineage>
        <taxon>Eukaryota</taxon>
        <taxon>Metazoa</taxon>
        <taxon>Ecdysozoa</taxon>
        <taxon>Nematoda</taxon>
        <taxon>Chromadorea</taxon>
        <taxon>Rhabditida</taxon>
        <taxon>Tylenchina</taxon>
        <taxon>Tylenchomorpha</taxon>
        <taxon>Sphaerularioidea</taxon>
        <taxon>Anguinidae</taxon>
        <taxon>Anguininae</taxon>
        <taxon>Ditylenchus</taxon>
    </lineage>
</organism>
<keyword evidence="3" id="KW-1185">Reference proteome</keyword>
<feature type="transmembrane region" description="Helical" evidence="1">
    <location>
        <begin position="250"/>
        <end position="278"/>
    </location>
</feature>
<comment type="caution">
    <text evidence="2">The sequence shown here is derived from an EMBL/GenBank/DDBJ whole genome shotgun (WGS) entry which is preliminary data.</text>
</comment>
<dbReference type="AlphaFoldDB" id="A0AAD4QXC1"/>
<keyword evidence="1" id="KW-0472">Membrane</keyword>
<evidence type="ECO:0000313" key="3">
    <source>
        <dbReference type="Proteomes" id="UP001201812"/>
    </source>
</evidence>
<name>A0AAD4QXC1_9BILA</name>
<reference evidence="2" key="1">
    <citation type="submission" date="2022-01" db="EMBL/GenBank/DDBJ databases">
        <title>Genome Sequence Resource for Two Populations of Ditylenchus destructor, the Migratory Endoparasitic Phytonematode.</title>
        <authorList>
            <person name="Zhang H."/>
            <person name="Lin R."/>
            <person name="Xie B."/>
        </authorList>
    </citation>
    <scope>NUCLEOTIDE SEQUENCE</scope>
    <source>
        <strain evidence="2">BazhouSP</strain>
    </source>
</reference>
<keyword evidence="1" id="KW-0812">Transmembrane</keyword>
<protein>
    <submittedName>
        <fullName evidence="2">Uncharacterized protein</fullName>
    </submittedName>
</protein>
<gene>
    <name evidence="2" type="ORF">DdX_15866</name>
</gene>
<proteinExistence type="predicted"/>
<evidence type="ECO:0000313" key="2">
    <source>
        <dbReference type="EMBL" id="KAI1701840.1"/>
    </source>
</evidence>
<evidence type="ECO:0000256" key="1">
    <source>
        <dbReference type="SAM" id="Phobius"/>
    </source>
</evidence>
<accession>A0AAD4QXC1</accession>
<dbReference type="EMBL" id="JAKKPZ010000110">
    <property type="protein sequence ID" value="KAI1701840.1"/>
    <property type="molecule type" value="Genomic_DNA"/>
</dbReference>
<sequence>MWISSSSSKNRSDRGRIDVFLHGLNWILKASLLILTLASFSVASASELPKDCYNLDTCFAKNSNELRDGPRDDIGFENNDEISWNVSGMSKIELYKNKEKECKKLSFSMDTIKFAESDKDHTNCKFSMLYNGCRMDIEWTKAEMDGKWKLLEFKYVKDGGIARVFPHSSVKVELEGSKLTCEPKVSNKEGAFCDFKSQEDGGWCKFDLAFQKNNCDGTIRFDEDYKLLAKVQTTTAPDTSPTTEVEASSLAPWIITLIVVIPLLLVGVGVGLLVYFLIWRGKRRGSDSQSGGPKMLTGARTFYVPVARKPKAPY</sequence>